<dbReference type="PANTHER" id="PTHR15462">
    <property type="entry name" value="SERINE PROTEASE"/>
    <property type="match status" value="1"/>
</dbReference>
<organism evidence="5 6">
    <name type="scientific">Nonomuraea ferruginea</name>
    <dbReference type="NCBI Taxonomy" id="46174"/>
    <lineage>
        <taxon>Bacteria</taxon>
        <taxon>Bacillati</taxon>
        <taxon>Actinomycetota</taxon>
        <taxon>Actinomycetes</taxon>
        <taxon>Streptosporangiales</taxon>
        <taxon>Streptosporangiaceae</taxon>
        <taxon>Nonomuraea</taxon>
    </lineage>
</organism>
<reference evidence="5 6" key="1">
    <citation type="submission" date="2022-11" db="EMBL/GenBank/DDBJ databases">
        <title>Nonomuraea corallina sp. nov., a new species of the genus Nonomuraea isolated from sea side sediment in Thai sea.</title>
        <authorList>
            <person name="Ngamcharungchit C."/>
            <person name="Matsumoto A."/>
            <person name="Suriyachadkun C."/>
            <person name="Panbangred W."/>
            <person name="Inahashi Y."/>
            <person name="Intra B."/>
        </authorList>
    </citation>
    <scope>NUCLEOTIDE SEQUENCE [LARGE SCALE GENOMIC DNA]</scope>
    <source>
        <strain evidence="5 6">DSM 43553</strain>
    </source>
</reference>
<keyword evidence="5" id="KW-0378">Hydrolase</keyword>
<name>A0ABT4SXH9_9ACTN</name>
<evidence type="ECO:0000256" key="3">
    <source>
        <dbReference type="SAM" id="SignalP"/>
    </source>
</evidence>
<dbReference type="EMBL" id="JAPNUD010000031">
    <property type="protein sequence ID" value="MDA0641879.1"/>
    <property type="molecule type" value="Genomic_DNA"/>
</dbReference>
<accession>A0ABT4SXH9</accession>
<feature type="compositionally biased region" description="Polar residues" evidence="2">
    <location>
        <begin position="69"/>
        <end position="78"/>
    </location>
</feature>
<dbReference type="EC" id="3.4.21.-" evidence="5"/>
<proteinExistence type="predicted"/>
<feature type="region of interest" description="Disordered" evidence="2">
    <location>
        <begin position="64"/>
        <end position="85"/>
    </location>
</feature>
<keyword evidence="6" id="KW-1185">Reference proteome</keyword>
<sequence length="359" mass="37426">MISRARHLLAAAVSGALLMLPAFTGSANAAAASHVFHVSLAKTKADVQKVADYWKPEKLKKADSYTPAAPTSNGSPKSGTAGGGTVASQRITALRKAAGPVNAVAPKTGRASTTGKVFFRLGTKEYWCSAAAVAAGNHSVVATAAHCAYDARQGKEADSWIFVPEPGADGTTPHGIYVGSSISMHEDWAGKNDYDFDYAFVTVHRGFTWVKQGNTYVAKDVGRLQDNVGGLGLELAKKPPLAQVHAFGYPAGPQPDGSRPFNGQTLKSCVGGTRKAVAPSLDLDHGVQLHPCNFSKGASGGPWITGLNNNLGNLIGVNSLTWNRDAKGEFDAVSSPYLTAAAGDVYRHAAAQKTPANVI</sequence>
<dbReference type="InterPro" id="IPR009003">
    <property type="entry name" value="Peptidase_S1_PA"/>
</dbReference>
<evidence type="ECO:0000313" key="6">
    <source>
        <dbReference type="Proteomes" id="UP001212498"/>
    </source>
</evidence>
<feature type="chain" id="PRO_5045092956" evidence="3">
    <location>
        <begin position="30"/>
        <end position="359"/>
    </location>
</feature>
<keyword evidence="1 3" id="KW-0732">Signal</keyword>
<dbReference type="RefSeq" id="WP_271276591.1">
    <property type="nucleotide sequence ID" value="NZ_BAABFD010000033.1"/>
</dbReference>
<dbReference type="Pfam" id="PF00089">
    <property type="entry name" value="Trypsin"/>
    <property type="match status" value="1"/>
</dbReference>
<evidence type="ECO:0000313" key="5">
    <source>
        <dbReference type="EMBL" id="MDA0641879.1"/>
    </source>
</evidence>
<dbReference type="SUPFAM" id="SSF50494">
    <property type="entry name" value="Trypsin-like serine proteases"/>
    <property type="match status" value="1"/>
</dbReference>
<evidence type="ECO:0000259" key="4">
    <source>
        <dbReference type="Pfam" id="PF00089"/>
    </source>
</evidence>
<feature type="domain" description="Peptidase S1" evidence="4">
    <location>
        <begin position="117"/>
        <end position="329"/>
    </location>
</feature>
<dbReference type="InterPro" id="IPR050966">
    <property type="entry name" value="Glutamyl_endopeptidase"/>
</dbReference>
<dbReference type="GO" id="GO:0016787">
    <property type="term" value="F:hydrolase activity"/>
    <property type="evidence" value="ECO:0007669"/>
    <property type="project" value="UniProtKB-KW"/>
</dbReference>
<feature type="signal peptide" evidence="3">
    <location>
        <begin position="1"/>
        <end position="29"/>
    </location>
</feature>
<dbReference type="Proteomes" id="UP001212498">
    <property type="component" value="Unassembled WGS sequence"/>
</dbReference>
<evidence type="ECO:0000256" key="1">
    <source>
        <dbReference type="ARBA" id="ARBA00022729"/>
    </source>
</evidence>
<dbReference type="InterPro" id="IPR043504">
    <property type="entry name" value="Peptidase_S1_PA_chymotrypsin"/>
</dbReference>
<protein>
    <submittedName>
        <fullName evidence="5">Trypsin-like serine protease</fullName>
        <ecNumber evidence="5">3.4.21.-</ecNumber>
    </submittedName>
</protein>
<evidence type="ECO:0000256" key="2">
    <source>
        <dbReference type="SAM" id="MobiDB-lite"/>
    </source>
</evidence>
<dbReference type="Gene3D" id="2.40.10.10">
    <property type="entry name" value="Trypsin-like serine proteases"/>
    <property type="match status" value="2"/>
</dbReference>
<gene>
    <name evidence="5" type="ORF">OUY24_14715</name>
</gene>
<dbReference type="InterPro" id="IPR001254">
    <property type="entry name" value="Trypsin_dom"/>
</dbReference>
<comment type="caution">
    <text evidence="5">The sequence shown here is derived from an EMBL/GenBank/DDBJ whole genome shotgun (WGS) entry which is preliminary data.</text>
</comment>